<feature type="chain" id="PRO_5033111375" evidence="2">
    <location>
        <begin position="23"/>
        <end position="467"/>
    </location>
</feature>
<accession>A0A851GFM1</accession>
<keyword evidence="4" id="KW-1185">Reference proteome</keyword>
<sequence length="467" mass="51020">MKWFYRSGVLASLCLVACSVEAPDSSMGDVSSMAPGQWSATKQAKAGVDEQWVKRFGDRRLSQLVNESLANNQDMRIASERVYRAGEAANIAGAASRPMARAVANADNQKLNFVGFPFGGSDVVDTYGVNLNVEWEPDIWGRVRTGQSAALAEWQAGGSEYRAARASLAAQVCKAWFALAEAREQVTLANEALEIRKKTELAVRERFEMSMQAEGGSASQLRLAQTDVATAKADLSSRMGTLESARRQLELLAGRYPSARLEGRAKLPSAPSSPPAGLPSELLLRRPDILAAERRYASSIKRVKEAQLAAFPSFKLTGSVGSSTDALSNIVNSNYGVWSLGASATQWLLTGGQVRSEIRLRKSNQREALSNLHQTVLRAFGEVEQALAAERWLMRREQEIYEALKLAKEASSAAEDDYRDGNGDVLTLFVAQSRRIQLDSTYASLRRLRLTNRVDLHLALGGGFSLR</sequence>
<dbReference type="Gene3D" id="1.20.1600.10">
    <property type="entry name" value="Outer membrane efflux proteins (OEP)"/>
    <property type="match status" value="1"/>
</dbReference>
<keyword evidence="2" id="KW-0449">Lipoprotein</keyword>
<proteinExistence type="inferred from homology"/>
<dbReference type="Gene3D" id="2.20.200.10">
    <property type="entry name" value="Outer membrane efflux proteins (OEP)"/>
    <property type="match status" value="1"/>
</dbReference>
<evidence type="ECO:0000256" key="1">
    <source>
        <dbReference type="ARBA" id="ARBA00007613"/>
    </source>
</evidence>
<feature type="signal peptide" evidence="2">
    <location>
        <begin position="1"/>
        <end position="22"/>
    </location>
</feature>
<dbReference type="GO" id="GO:0015562">
    <property type="term" value="F:efflux transmembrane transporter activity"/>
    <property type="evidence" value="ECO:0007669"/>
    <property type="project" value="InterPro"/>
</dbReference>
<evidence type="ECO:0000256" key="2">
    <source>
        <dbReference type="RuleBase" id="RU362097"/>
    </source>
</evidence>
<keyword evidence="2" id="KW-0472">Membrane</keyword>
<evidence type="ECO:0000313" key="4">
    <source>
        <dbReference type="Proteomes" id="UP000557872"/>
    </source>
</evidence>
<protein>
    <submittedName>
        <fullName evidence="3">Efflux transporter outer membrane subunit</fullName>
    </submittedName>
</protein>
<keyword evidence="2" id="KW-1134">Transmembrane beta strand</keyword>
<dbReference type="EMBL" id="JACBAZ010000001">
    <property type="protein sequence ID" value="NWK54561.1"/>
    <property type="molecule type" value="Genomic_DNA"/>
</dbReference>
<keyword evidence="2" id="KW-0812">Transmembrane</keyword>
<dbReference type="InterPro" id="IPR010131">
    <property type="entry name" value="MdtP/NodT-like"/>
</dbReference>
<organism evidence="3 4">
    <name type="scientific">Oceaniferula marina</name>
    <dbReference type="NCBI Taxonomy" id="2748318"/>
    <lineage>
        <taxon>Bacteria</taxon>
        <taxon>Pseudomonadati</taxon>
        <taxon>Verrucomicrobiota</taxon>
        <taxon>Verrucomicrobiia</taxon>
        <taxon>Verrucomicrobiales</taxon>
        <taxon>Verrucomicrobiaceae</taxon>
        <taxon>Oceaniferula</taxon>
    </lineage>
</organism>
<keyword evidence="2" id="KW-0564">Palmitate</keyword>
<dbReference type="RefSeq" id="WP_178931081.1">
    <property type="nucleotide sequence ID" value="NZ_JACBAZ010000001.1"/>
</dbReference>
<dbReference type="Pfam" id="PF02321">
    <property type="entry name" value="OEP"/>
    <property type="match status" value="2"/>
</dbReference>
<dbReference type="InterPro" id="IPR003423">
    <property type="entry name" value="OMP_efflux"/>
</dbReference>
<comment type="similarity">
    <text evidence="1 2">Belongs to the outer membrane factor (OMF) (TC 1.B.17) family.</text>
</comment>
<dbReference type="PANTHER" id="PTHR30203:SF33">
    <property type="entry name" value="BLR4455 PROTEIN"/>
    <property type="match status" value="1"/>
</dbReference>
<dbReference type="AlphaFoldDB" id="A0A851GFM1"/>
<keyword evidence="2" id="KW-0732">Signal</keyword>
<dbReference type="NCBIfam" id="TIGR01845">
    <property type="entry name" value="outer_NodT"/>
    <property type="match status" value="1"/>
</dbReference>
<name>A0A851GFM1_9BACT</name>
<reference evidence="3 4" key="1">
    <citation type="submission" date="2020-07" db="EMBL/GenBank/DDBJ databases">
        <title>Roseicoccus Jingziensis gen. nov., sp. nov., isolated from coastal seawater.</title>
        <authorList>
            <person name="Feng X."/>
        </authorList>
    </citation>
    <scope>NUCLEOTIDE SEQUENCE [LARGE SCALE GENOMIC DNA]</scope>
    <source>
        <strain evidence="3 4">N1E253</strain>
    </source>
</reference>
<dbReference type="PANTHER" id="PTHR30203">
    <property type="entry name" value="OUTER MEMBRANE CATION EFFLUX PROTEIN"/>
    <property type="match status" value="1"/>
</dbReference>
<gene>
    <name evidence="3" type="ORF">HW115_02990</name>
</gene>
<dbReference type="SUPFAM" id="SSF56954">
    <property type="entry name" value="Outer membrane efflux proteins (OEP)"/>
    <property type="match status" value="1"/>
</dbReference>
<comment type="subcellular location">
    <subcellularLocation>
        <location evidence="2">Cell membrane</location>
        <topology evidence="2">Lipid-anchor</topology>
    </subcellularLocation>
</comment>
<comment type="caution">
    <text evidence="3">The sequence shown here is derived from an EMBL/GenBank/DDBJ whole genome shotgun (WGS) entry which is preliminary data.</text>
</comment>
<dbReference type="Proteomes" id="UP000557872">
    <property type="component" value="Unassembled WGS sequence"/>
</dbReference>
<dbReference type="GO" id="GO:0005886">
    <property type="term" value="C:plasma membrane"/>
    <property type="evidence" value="ECO:0007669"/>
    <property type="project" value="UniProtKB-SubCell"/>
</dbReference>
<evidence type="ECO:0000313" key="3">
    <source>
        <dbReference type="EMBL" id="NWK54561.1"/>
    </source>
</evidence>